<dbReference type="AlphaFoldDB" id="A0A645BX29"/>
<organism evidence="1">
    <name type="scientific">bioreactor metagenome</name>
    <dbReference type="NCBI Taxonomy" id="1076179"/>
    <lineage>
        <taxon>unclassified sequences</taxon>
        <taxon>metagenomes</taxon>
        <taxon>ecological metagenomes</taxon>
    </lineage>
</organism>
<comment type="caution">
    <text evidence="1">The sequence shown here is derived from an EMBL/GenBank/DDBJ whole genome shotgun (WGS) entry which is preliminary data.</text>
</comment>
<protein>
    <submittedName>
        <fullName evidence="1">Uncharacterized protein</fullName>
    </submittedName>
</protein>
<gene>
    <name evidence="1" type="ORF">SDC9_116753</name>
</gene>
<sequence>MLRRRELDDVIPVVRAYGIYGAELPFAERADIARAGNARGIEQAQNGVRIGRKLRFADHV</sequence>
<dbReference type="EMBL" id="VSSQ01023086">
    <property type="protein sequence ID" value="MPM69805.1"/>
    <property type="molecule type" value="Genomic_DNA"/>
</dbReference>
<proteinExistence type="predicted"/>
<accession>A0A645BX29</accession>
<name>A0A645BX29_9ZZZZ</name>
<evidence type="ECO:0000313" key="1">
    <source>
        <dbReference type="EMBL" id="MPM69805.1"/>
    </source>
</evidence>
<reference evidence="1" key="1">
    <citation type="submission" date="2019-08" db="EMBL/GenBank/DDBJ databases">
        <authorList>
            <person name="Kucharzyk K."/>
            <person name="Murdoch R.W."/>
            <person name="Higgins S."/>
            <person name="Loffler F."/>
        </authorList>
    </citation>
    <scope>NUCLEOTIDE SEQUENCE</scope>
</reference>